<accession>A0ABR1RD00</accession>
<organism evidence="2 3">
    <name type="scientific">Apiospora marii</name>
    <dbReference type="NCBI Taxonomy" id="335849"/>
    <lineage>
        <taxon>Eukaryota</taxon>
        <taxon>Fungi</taxon>
        <taxon>Dikarya</taxon>
        <taxon>Ascomycota</taxon>
        <taxon>Pezizomycotina</taxon>
        <taxon>Sordariomycetes</taxon>
        <taxon>Xylariomycetidae</taxon>
        <taxon>Amphisphaeriales</taxon>
        <taxon>Apiosporaceae</taxon>
        <taxon>Apiospora</taxon>
    </lineage>
</organism>
<proteinExistence type="predicted"/>
<comment type="caution">
    <text evidence="2">The sequence shown here is derived from an EMBL/GenBank/DDBJ whole genome shotgun (WGS) entry which is preliminary data.</text>
</comment>
<name>A0ABR1RD00_9PEZI</name>
<reference evidence="2 3" key="1">
    <citation type="submission" date="2023-01" db="EMBL/GenBank/DDBJ databases">
        <title>Analysis of 21 Apiospora genomes using comparative genomics revels a genus with tremendous synthesis potential of carbohydrate active enzymes and secondary metabolites.</title>
        <authorList>
            <person name="Sorensen T."/>
        </authorList>
    </citation>
    <scope>NUCLEOTIDE SEQUENCE [LARGE SCALE GENOMIC DNA]</scope>
    <source>
        <strain evidence="2 3">CBS 20057</strain>
    </source>
</reference>
<keyword evidence="3" id="KW-1185">Reference proteome</keyword>
<gene>
    <name evidence="2" type="ORF">PG991_011038</name>
</gene>
<feature type="region of interest" description="Disordered" evidence="1">
    <location>
        <begin position="84"/>
        <end position="121"/>
    </location>
</feature>
<dbReference type="EMBL" id="JAQQWI010000016">
    <property type="protein sequence ID" value="KAK8008487.1"/>
    <property type="molecule type" value="Genomic_DNA"/>
</dbReference>
<evidence type="ECO:0000256" key="1">
    <source>
        <dbReference type="SAM" id="MobiDB-lite"/>
    </source>
</evidence>
<protein>
    <submittedName>
        <fullName evidence="2">Uncharacterized protein</fullName>
    </submittedName>
</protein>
<evidence type="ECO:0000313" key="2">
    <source>
        <dbReference type="EMBL" id="KAK8008487.1"/>
    </source>
</evidence>
<feature type="compositionally biased region" description="Polar residues" evidence="1">
    <location>
        <begin position="1"/>
        <end position="10"/>
    </location>
</feature>
<evidence type="ECO:0000313" key="3">
    <source>
        <dbReference type="Proteomes" id="UP001396898"/>
    </source>
</evidence>
<sequence length="121" mass="12922">MSAVTNTQAHGISDPTCRRRPSTLAGPEGPTARPRRIHIHKSLARTVDWELYDRKAEREARRYSDEEVLVSLSTRDALALHGTLTSPLLSPASSTASDSSSSSSSRSSTSTTATTPGLSKA</sequence>
<dbReference type="Proteomes" id="UP001396898">
    <property type="component" value="Unassembled WGS sequence"/>
</dbReference>
<feature type="region of interest" description="Disordered" evidence="1">
    <location>
        <begin position="1"/>
        <end position="39"/>
    </location>
</feature>